<dbReference type="PROSITE" id="PS50931">
    <property type="entry name" value="HTH_LYSR"/>
    <property type="match status" value="1"/>
</dbReference>
<keyword evidence="3" id="KW-0238">DNA-binding</keyword>
<dbReference type="PANTHER" id="PTHR30537:SF1">
    <property type="entry name" value="HTH-TYPE TRANSCRIPTIONAL REGULATOR PGRR"/>
    <property type="match status" value="1"/>
</dbReference>
<evidence type="ECO:0000313" key="7">
    <source>
        <dbReference type="Proteomes" id="UP001589814"/>
    </source>
</evidence>
<feature type="domain" description="HTH lysR-type" evidence="5">
    <location>
        <begin position="40"/>
        <end position="97"/>
    </location>
</feature>
<dbReference type="Gene3D" id="3.40.190.290">
    <property type="match status" value="1"/>
</dbReference>
<keyword evidence="2" id="KW-0805">Transcription regulation</keyword>
<evidence type="ECO:0000256" key="2">
    <source>
        <dbReference type="ARBA" id="ARBA00023015"/>
    </source>
</evidence>
<protein>
    <submittedName>
        <fullName evidence="6">LysR family transcriptional regulator</fullName>
    </submittedName>
</protein>
<dbReference type="Gene3D" id="1.10.10.10">
    <property type="entry name" value="Winged helix-like DNA-binding domain superfamily/Winged helix DNA-binding domain"/>
    <property type="match status" value="1"/>
</dbReference>
<keyword evidence="7" id="KW-1185">Reference proteome</keyword>
<dbReference type="InterPro" id="IPR036388">
    <property type="entry name" value="WH-like_DNA-bd_sf"/>
</dbReference>
<dbReference type="SUPFAM" id="SSF53850">
    <property type="entry name" value="Periplasmic binding protein-like II"/>
    <property type="match status" value="1"/>
</dbReference>
<gene>
    <name evidence="6" type="ORF">ACFFHW_14080</name>
</gene>
<dbReference type="InterPro" id="IPR036390">
    <property type="entry name" value="WH_DNA-bd_sf"/>
</dbReference>
<dbReference type="EMBL" id="JBHLVX010000051">
    <property type="protein sequence ID" value="MFC0269100.1"/>
    <property type="molecule type" value="Genomic_DNA"/>
</dbReference>
<name>A0ABV6G611_9GAMM</name>
<evidence type="ECO:0000256" key="4">
    <source>
        <dbReference type="ARBA" id="ARBA00023163"/>
    </source>
</evidence>
<dbReference type="InterPro" id="IPR000847">
    <property type="entry name" value="LysR_HTH_N"/>
</dbReference>
<dbReference type="Pfam" id="PF00126">
    <property type="entry name" value="HTH_1"/>
    <property type="match status" value="1"/>
</dbReference>
<evidence type="ECO:0000256" key="1">
    <source>
        <dbReference type="ARBA" id="ARBA00009437"/>
    </source>
</evidence>
<evidence type="ECO:0000256" key="3">
    <source>
        <dbReference type="ARBA" id="ARBA00023125"/>
    </source>
</evidence>
<dbReference type="RefSeq" id="WP_211213297.1">
    <property type="nucleotide sequence ID" value="NZ_JBHLVX010000051.1"/>
</dbReference>
<dbReference type="Proteomes" id="UP001589814">
    <property type="component" value="Unassembled WGS sequence"/>
</dbReference>
<reference evidence="6 7" key="1">
    <citation type="submission" date="2024-09" db="EMBL/GenBank/DDBJ databases">
        <authorList>
            <person name="Sun Q."/>
            <person name="Mori K."/>
        </authorList>
    </citation>
    <scope>NUCLEOTIDE SEQUENCE [LARGE SCALE GENOMIC DNA]</scope>
    <source>
        <strain evidence="6 7">CCM 7415</strain>
    </source>
</reference>
<comment type="similarity">
    <text evidence="1">Belongs to the LysR transcriptional regulatory family.</text>
</comment>
<comment type="caution">
    <text evidence="6">The sequence shown here is derived from an EMBL/GenBank/DDBJ whole genome shotgun (WGS) entry which is preliminary data.</text>
</comment>
<sequence>MVIVVFLQLSFDPNLAVRITRMKEVDGHQPVRYCASMNEPTLKEFRTALAVADAGSFRAAAHRLDAAPSTLSHAVAGLEEKLGRRLFNRSTRSIAVTPEGAAILARIAPLIAEFDAALAAGGQAEGSVAGNLRINAPLSAASFLLSDILPAFHAQHPQIEIDLRHEERMVDIVAAGCDAGIRLGRTVPPDMVGVPFGTSLRFLPVASPAYLADRGTPEHPRDLLDHRCIRTRMPRGERYSWQFAKNDEQLEIDVPGFLTLDRMALMIDAAVDGMGIAYVMENAAKRQILDGRLVPLLSDWCPADERYLLYFPGRRHVPAPLRAFIDFVKATVNHD</sequence>
<evidence type="ECO:0000313" key="6">
    <source>
        <dbReference type="EMBL" id="MFC0269100.1"/>
    </source>
</evidence>
<dbReference type="InterPro" id="IPR005119">
    <property type="entry name" value="LysR_subst-bd"/>
</dbReference>
<dbReference type="InterPro" id="IPR058163">
    <property type="entry name" value="LysR-type_TF_proteobact-type"/>
</dbReference>
<accession>A0ABV6G611</accession>
<dbReference type="SUPFAM" id="SSF46785">
    <property type="entry name" value="Winged helix' DNA-binding domain"/>
    <property type="match status" value="1"/>
</dbReference>
<keyword evidence="4" id="KW-0804">Transcription</keyword>
<proteinExistence type="inferred from homology"/>
<dbReference type="Pfam" id="PF03466">
    <property type="entry name" value="LysR_substrate"/>
    <property type="match status" value="1"/>
</dbReference>
<dbReference type="PANTHER" id="PTHR30537">
    <property type="entry name" value="HTH-TYPE TRANSCRIPTIONAL REGULATOR"/>
    <property type="match status" value="1"/>
</dbReference>
<dbReference type="CDD" id="cd08474">
    <property type="entry name" value="PBP2_CrgA_like_5"/>
    <property type="match status" value="1"/>
</dbReference>
<organism evidence="6 7">
    <name type="scientific">Kushneria aurantia</name>
    <dbReference type="NCBI Taxonomy" id="504092"/>
    <lineage>
        <taxon>Bacteria</taxon>
        <taxon>Pseudomonadati</taxon>
        <taxon>Pseudomonadota</taxon>
        <taxon>Gammaproteobacteria</taxon>
        <taxon>Oceanospirillales</taxon>
        <taxon>Halomonadaceae</taxon>
        <taxon>Kushneria</taxon>
    </lineage>
</organism>
<evidence type="ECO:0000259" key="5">
    <source>
        <dbReference type="PROSITE" id="PS50931"/>
    </source>
</evidence>